<dbReference type="Pfam" id="PF00496">
    <property type="entry name" value="SBP_bac_5"/>
    <property type="match status" value="1"/>
</dbReference>
<gene>
    <name evidence="4" type="ORF">ACFSKK_03275</name>
</gene>
<protein>
    <submittedName>
        <fullName evidence="4">ABC transporter substrate-binding protein</fullName>
    </submittedName>
</protein>
<dbReference type="InterPro" id="IPR025370">
    <property type="entry name" value="SgrR_HTH_N"/>
</dbReference>
<organism evidence="4 5">
    <name type="scientific">Metabacillus endolithicus</name>
    <dbReference type="NCBI Taxonomy" id="1535204"/>
    <lineage>
        <taxon>Bacteria</taxon>
        <taxon>Bacillati</taxon>
        <taxon>Bacillota</taxon>
        <taxon>Bacilli</taxon>
        <taxon>Bacillales</taxon>
        <taxon>Bacillaceae</taxon>
        <taxon>Metabacillus</taxon>
    </lineage>
</organism>
<dbReference type="Gene3D" id="3.10.105.10">
    <property type="entry name" value="Dipeptide-binding Protein, Domain 3"/>
    <property type="match status" value="1"/>
</dbReference>
<dbReference type="PANTHER" id="PTHR30290:SF72">
    <property type="entry name" value="HTH-TYPE TRANSCRIPTIONAL REGULATOR SGRR"/>
    <property type="match status" value="1"/>
</dbReference>
<sequence length="585" mass="68299">MKQIEHLLILRNKFDNFDNNEEIAITLKEVAEILSISERNTNYLIKKLSTDHKLKWVSGRGRGKKSKLLFLQGFLELSEEYVSEMVLEEKIIDVVNFINASYLNEQGRKSLYNILSKKLGPNIEQSKDDFRNVIKILLSQEITTLTPMDVLLYSEAHLVKEIYSTLVTYEHREQKLMPGLAYAWNYNNTEKKWTFYLRKSVMFHQGEIFTAADVKFTFEQLLTVGERTSITPLLDDLLKVEINDKHTISFYLKEDNLFFPRVLTSFHCSVLHHSYKKNNLPNGTGPFKVVEHTKHFIRLVAFDSYFRERPFIDSIDIWMKKNIDDSNNASTLEIGENQQKSVIHKQKLDGSRFLLFNQIKNGYQSTIYFRLCIKHLINPSHLVNELRGNRRIPATSFLTSYSQKVNSDSQHLDKAENYLHKSNYAGEIIELYYFNLNEGYESACWIQNEAKKIGLNISLTPISHYNYEATSNADLVLLSVILDRDVELGLYTLYKSDHSFIRNFFNNETKQIIDTKLSLMKLQNNEDQSISYLLQIEEILKNDHAIHFLYHAINTLHYHSSLKGVSFDSYGLTNFQSIWIDPLEL</sequence>
<evidence type="ECO:0000259" key="2">
    <source>
        <dbReference type="Pfam" id="PF00496"/>
    </source>
</evidence>
<dbReference type="InterPro" id="IPR000914">
    <property type="entry name" value="SBP_5_dom"/>
</dbReference>
<evidence type="ECO:0000259" key="3">
    <source>
        <dbReference type="Pfam" id="PF12793"/>
    </source>
</evidence>
<name>A0ABW5BT26_9BACI</name>
<comment type="caution">
    <text evidence="4">The sequence shown here is derived from an EMBL/GenBank/DDBJ whole genome shotgun (WGS) entry which is preliminary data.</text>
</comment>
<keyword evidence="1" id="KW-0238">DNA-binding</keyword>
<reference evidence="5" key="1">
    <citation type="journal article" date="2019" name="Int. J. Syst. Evol. Microbiol.">
        <title>The Global Catalogue of Microorganisms (GCM) 10K type strain sequencing project: providing services to taxonomists for standard genome sequencing and annotation.</title>
        <authorList>
            <consortium name="The Broad Institute Genomics Platform"/>
            <consortium name="The Broad Institute Genome Sequencing Center for Infectious Disease"/>
            <person name="Wu L."/>
            <person name="Ma J."/>
        </authorList>
    </citation>
    <scope>NUCLEOTIDE SEQUENCE [LARGE SCALE GENOMIC DNA]</scope>
    <source>
        <strain evidence="5">CGMCC 1.15474</strain>
    </source>
</reference>
<dbReference type="EMBL" id="JBHUIK010000001">
    <property type="protein sequence ID" value="MFD2212729.1"/>
    <property type="molecule type" value="Genomic_DNA"/>
</dbReference>
<dbReference type="SUPFAM" id="SSF53850">
    <property type="entry name" value="Periplasmic binding protein-like II"/>
    <property type="match status" value="1"/>
</dbReference>
<accession>A0ABW5BT26</accession>
<dbReference type="RefSeq" id="WP_379050070.1">
    <property type="nucleotide sequence ID" value="NZ_JBHUIK010000001.1"/>
</dbReference>
<dbReference type="Proteomes" id="UP001597318">
    <property type="component" value="Unassembled WGS sequence"/>
</dbReference>
<dbReference type="InterPro" id="IPR039424">
    <property type="entry name" value="SBP_5"/>
</dbReference>
<evidence type="ECO:0000313" key="5">
    <source>
        <dbReference type="Proteomes" id="UP001597318"/>
    </source>
</evidence>
<dbReference type="Gene3D" id="3.40.190.10">
    <property type="entry name" value="Periplasmic binding protein-like II"/>
    <property type="match status" value="1"/>
</dbReference>
<dbReference type="Pfam" id="PF12793">
    <property type="entry name" value="SgrR_N"/>
    <property type="match status" value="1"/>
</dbReference>
<keyword evidence="5" id="KW-1185">Reference proteome</keyword>
<evidence type="ECO:0000256" key="1">
    <source>
        <dbReference type="ARBA" id="ARBA00023125"/>
    </source>
</evidence>
<evidence type="ECO:0000313" key="4">
    <source>
        <dbReference type="EMBL" id="MFD2212729.1"/>
    </source>
</evidence>
<proteinExistence type="predicted"/>
<feature type="domain" description="Solute-binding protein family 5" evidence="2">
    <location>
        <begin position="175"/>
        <end position="483"/>
    </location>
</feature>
<feature type="domain" description="Transcriptional regulator SgrR N-terminal HTH" evidence="3">
    <location>
        <begin position="20"/>
        <end position="100"/>
    </location>
</feature>
<dbReference type="PANTHER" id="PTHR30290">
    <property type="entry name" value="PERIPLASMIC BINDING COMPONENT OF ABC TRANSPORTER"/>
    <property type="match status" value="1"/>
</dbReference>